<accession>A0A371G9B2</accession>
<evidence type="ECO:0008006" key="3">
    <source>
        <dbReference type="Google" id="ProtNLM"/>
    </source>
</evidence>
<dbReference type="AlphaFoldDB" id="A0A371G9B2"/>
<evidence type="ECO:0000313" key="1">
    <source>
        <dbReference type="EMBL" id="RDX87116.1"/>
    </source>
</evidence>
<comment type="caution">
    <text evidence="1">The sequence shown here is derived from an EMBL/GenBank/DDBJ whole genome shotgun (WGS) entry which is preliminary data.</text>
</comment>
<sequence length="115" mass="13401">MIDDIVEEIHEENVAHIVTDSAANHKVTSHFFATTLHPRKRFGETCHYLLYHILLNFRMPLNDNKGVLIRMFAFKSMEILQRQRMGSIVICLRGTYLIKVHCLVDSDEKSTMELI</sequence>
<proteinExistence type="predicted"/>
<protein>
    <recommendedName>
        <fullName evidence="3">DUF659 domain-containing protein</fullName>
    </recommendedName>
</protein>
<feature type="non-terminal residue" evidence="1">
    <location>
        <position position="115"/>
    </location>
</feature>
<name>A0A371G9B2_MUCPR</name>
<dbReference type="Proteomes" id="UP000257109">
    <property type="component" value="Unassembled WGS sequence"/>
</dbReference>
<evidence type="ECO:0000313" key="2">
    <source>
        <dbReference type="Proteomes" id="UP000257109"/>
    </source>
</evidence>
<dbReference type="EMBL" id="QJKJ01006328">
    <property type="protein sequence ID" value="RDX87116.1"/>
    <property type="molecule type" value="Genomic_DNA"/>
</dbReference>
<organism evidence="1 2">
    <name type="scientific">Mucuna pruriens</name>
    <name type="common">Velvet bean</name>
    <name type="synonym">Dolichos pruriens</name>
    <dbReference type="NCBI Taxonomy" id="157652"/>
    <lineage>
        <taxon>Eukaryota</taxon>
        <taxon>Viridiplantae</taxon>
        <taxon>Streptophyta</taxon>
        <taxon>Embryophyta</taxon>
        <taxon>Tracheophyta</taxon>
        <taxon>Spermatophyta</taxon>
        <taxon>Magnoliopsida</taxon>
        <taxon>eudicotyledons</taxon>
        <taxon>Gunneridae</taxon>
        <taxon>Pentapetalae</taxon>
        <taxon>rosids</taxon>
        <taxon>fabids</taxon>
        <taxon>Fabales</taxon>
        <taxon>Fabaceae</taxon>
        <taxon>Papilionoideae</taxon>
        <taxon>50 kb inversion clade</taxon>
        <taxon>NPAAA clade</taxon>
        <taxon>indigoferoid/millettioid clade</taxon>
        <taxon>Phaseoleae</taxon>
        <taxon>Mucuna</taxon>
    </lineage>
</organism>
<keyword evidence="2" id="KW-1185">Reference proteome</keyword>
<reference evidence="1" key="1">
    <citation type="submission" date="2018-05" db="EMBL/GenBank/DDBJ databases">
        <title>Draft genome of Mucuna pruriens seed.</title>
        <authorList>
            <person name="Nnadi N.E."/>
            <person name="Vos R."/>
            <person name="Hasami M.H."/>
            <person name="Devisetty U.K."/>
            <person name="Aguiy J.C."/>
        </authorList>
    </citation>
    <scope>NUCLEOTIDE SEQUENCE [LARGE SCALE GENOMIC DNA]</scope>
    <source>
        <strain evidence="1">JCA_2017</strain>
    </source>
</reference>
<gene>
    <name evidence="1" type="ORF">CR513_31452</name>
</gene>